<name>A0A8S1X219_9CILI</name>
<protein>
    <recommendedName>
        <fullName evidence="4">Transmembrane protein</fullName>
    </recommendedName>
</protein>
<dbReference type="Proteomes" id="UP000689195">
    <property type="component" value="Unassembled WGS sequence"/>
</dbReference>
<feature type="signal peptide" evidence="1">
    <location>
        <begin position="1"/>
        <end position="20"/>
    </location>
</feature>
<evidence type="ECO:0000313" key="2">
    <source>
        <dbReference type="EMBL" id="CAD8194509.1"/>
    </source>
</evidence>
<organism evidence="2 3">
    <name type="scientific">Paramecium pentaurelia</name>
    <dbReference type="NCBI Taxonomy" id="43138"/>
    <lineage>
        <taxon>Eukaryota</taxon>
        <taxon>Sar</taxon>
        <taxon>Alveolata</taxon>
        <taxon>Ciliophora</taxon>
        <taxon>Intramacronucleata</taxon>
        <taxon>Oligohymenophorea</taxon>
        <taxon>Peniculida</taxon>
        <taxon>Parameciidae</taxon>
        <taxon>Paramecium</taxon>
    </lineage>
</organism>
<proteinExistence type="predicted"/>
<feature type="chain" id="PRO_5035760652" description="Transmembrane protein" evidence="1">
    <location>
        <begin position="21"/>
        <end position="263"/>
    </location>
</feature>
<evidence type="ECO:0000313" key="3">
    <source>
        <dbReference type="Proteomes" id="UP000689195"/>
    </source>
</evidence>
<evidence type="ECO:0008006" key="4">
    <source>
        <dbReference type="Google" id="ProtNLM"/>
    </source>
</evidence>
<dbReference type="OrthoDB" id="304648at2759"/>
<keyword evidence="3" id="KW-1185">Reference proteome</keyword>
<dbReference type="AlphaFoldDB" id="A0A8S1X219"/>
<comment type="caution">
    <text evidence="2">The sequence shown here is derived from an EMBL/GenBank/DDBJ whole genome shotgun (WGS) entry which is preliminary data.</text>
</comment>
<gene>
    <name evidence="2" type="ORF">PPENT_87.1.T1070022</name>
</gene>
<dbReference type="EMBL" id="CAJJDO010000107">
    <property type="protein sequence ID" value="CAD8194509.1"/>
    <property type="molecule type" value="Genomic_DNA"/>
</dbReference>
<sequence length="263" mass="30286">MNNLSQIVSTIFYLSTLTLAQNLIQIGNQCTCEQLISQFDCSYFSKCQFIDQVCSQKSCDQMNFEACQSSDCAWNNGKCSKFTNCQDYQVSIDEDCFNLKHDCIYNHLTKTCQTQDLLQKSCQEQDQANCYYGIEGKCIYKDNQCQIWINCEDGEYEHCMYGNLHCMWNIQQNKCVSVPSCQQIEDQLCLFAFPYMNSMDAYICQYDKNGNCQDFDISNSSQESCISQSYGYYQWKNGKCTACQSINFDLISSAIVLTILFLS</sequence>
<reference evidence="2" key="1">
    <citation type="submission" date="2021-01" db="EMBL/GenBank/DDBJ databases">
        <authorList>
            <consortium name="Genoscope - CEA"/>
            <person name="William W."/>
        </authorList>
    </citation>
    <scope>NUCLEOTIDE SEQUENCE</scope>
</reference>
<evidence type="ECO:0000256" key="1">
    <source>
        <dbReference type="SAM" id="SignalP"/>
    </source>
</evidence>
<accession>A0A8S1X219</accession>
<keyword evidence="1" id="KW-0732">Signal</keyword>